<feature type="transmembrane region" description="Helical" evidence="2">
    <location>
        <begin position="21"/>
        <end position="39"/>
    </location>
</feature>
<dbReference type="OrthoDB" id="5098479at2759"/>
<feature type="region of interest" description="Disordered" evidence="1">
    <location>
        <begin position="104"/>
        <end position="125"/>
    </location>
</feature>
<keyword evidence="2" id="KW-1133">Transmembrane helix</keyword>
<keyword evidence="4" id="KW-1185">Reference proteome</keyword>
<proteinExistence type="predicted"/>
<feature type="transmembrane region" description="Helical" evidence="2">
    <location>
        <begin position="45"/>
        <end position="66"/>
    </location>
</feature>
<accession>A0A9P9J9B7</accession>
<sequence length="125" mass="14159">MASTNIAAVLAEKIADVEVTLVFYYLSLVFLSIIVTIPFRDGNFIFKNVTWLSLTFLDGAILWSWGEREPKGSSMKQPLITLGILVLLAWFIFSIITSIQSAEESAEASRQSKRKQKREEVKTRE</sequence>
<dbReference type="EMBL" id="JAGMUU010000007">
    <property type="protein sequence ID" value="KAH7149076.1"/>
    <property type="molecule type" value="Genomic_DNA"/>
</dbReference>
<evidence type="ECO:0000313" key="4">
    <source>
        <dbReference type="Proteomes" id="UP000717696"/>
    </source>
</evidence>
<gene>
    <name evidence="3" type="ORF">B0J13DRAFT_296739</name>
</gene>
<evidence type="ECO:0000313" key="3">
    <source>
        <dbReference type="EMBL" id="KAH7149076.1"/>
    </source>
</evidence>
<dbReference type="Proteomes" id="UP000717696">
    <property type="component" value="Unassembled WGS sequence"/>
</dbReference>
<protein>
    <submittedName>
        <fullName evidence="3">Uncharacterized protein</fullName>
    </submittedName>
</protein>
<dbReference type="AlphaFoldDB" id="A0A9P9J9B7"/>
<evidence type="ECO:0000256" key="1">
    <source>
        <dbReference type="SAM" id="MobiDB-lite"/>
    </source>
</evidence>
<feature type="transmembrane region" description="Helical" evidence="2">
    <location>
        <begin position="78"/>
        <end position="99"/>
    </location>
</feature>
<organism evidence="3 4">
    <name type="scientific">Dactylonectria estremocensis</name>
    <dbReference type="NCBI Taxonomy" id="1079267"/>
    <lineage>
        <taxon>Eukaryota</taxon>
        <taxon>Fungi</taxon>
        <taxon>Dikarya</taxon>
        <taxon>Ascomycota</taxon>
        <taxon>Pezizomycotina</taxon>
        <taxon>Sordariomycetes</taxon>
        <taxon>Hypocreomycetidae</taxon>
        <taxon>Hypocreales</taxon>
        <taxon>Nectriaceae</taxon>
        <taxon>Dactylonectria</taxon>
    </lineage>
</organism>
<comment type="caution">
    <text evidence="3">The sequence shown here is derived from an EMBL/GenBank/DDBJ whole genome shotgun (WGS) entry which is preliminary data.</text>
</comment>
<keyword evidence="2" id="KW-0812">Transmembrane</keyword>
<keyword evidence="2" id="KW-0472">Membrane</keyword>
<name>A0A9P9J9B7_9HYPO</name>
<evidence type="ECO:0000256" key="2">
    <source>
        <dbReference type="SAM" id="Phobius"/>
    </source>
</evidence>
<reference evidence="3" key="1">
    <citation type="journal article" date="2021" name="Nat. Commun.">
        <title>Genetic determinants of endophytism in the Arabidopsis root mycobiome.</title>
        <authorList>
            <person name="Mesny F."/>
            <person name="Miyauchi S."/>
            <person name="Thiergart T."/>
            <person name="Pickel B."/>
            <person name="Atanasova L."/>
            <person name="Karlsson M."/>
            <person name="Huettel B."/>
            <person name="Barry K.W."/>
            <person name="Haridas S."/>
            <person name="Chen C."/>
            <person name="Bauer D."/>
            <person name="Andreopoulos W."/>
            <person name="Pangilinan J."/>
            <person name="LaButti K."/>
            <person name="Riley R."/>
            <person name="Lipzen A."/>
            <person name="Clum A."/>
            <person name="Drula E."/>
            <person name="Henrissat B."/>
            <person name="Kohler A."/>
            <person name="Grigoriev I.V."/>
            <person name="Martin F.M."/>
            <person name="Hacquard S."/>
        </authorList>
    </citation>
    <scope>NUCLEOTIDE SEQUENCE</scope>
    <source>
        <strain evidence="3">MPI-CAGE-AT-0021</strain>
    </source>
</reference>